<dbReference type="SUPFAM" id="SSF55874">
    <property type="entry name" value="ATPase domain of HSP90 chaperone/DNA topoisomerase II/histidine kinase"/>
    <property type="match status" value="1"/>
</dbReference>
<dbReference type="SUPFAM" id="SSF48452">
    <property type="entry name" value="TPR-like"/>
    <property type="match status" value="1"/>
</dbReference>
<keyword evidence="10" id="KW-0732">Signal</keyword>
<dbReference type="InterPro" id="IPR005467">
    <property type="entry name" value="His_kinase_dom"/>
</dbReference>
<evidence type="ECO:0000256" key="2">
    <source>
        <dbReference type="ARBA" id="ARBA00012438"/>
    </source>
</evidence>
<accession>A0ABW5N3S9</accession>
<evidence type="ECO:0000313" key="13">
    <source>
        <dbReference type="Proteomes" id="UP001597459"/>
    </source>
</evidence>
<dbReference type="SMART" id="SM00028">
    <property type="entry name" value="TPR"/>
    <property type="match status" value="6"/>
</dbReference>
<dbReference type="Proteomes" id="UP001597459">
    <property type="component" value="Unassembled WGS sequence"/>
</dbReference>
<dbReference type="PROSITE" id="PS50005">
    <property type="entry name" value="TPR"/>
    <property type="match status" value="2"/>
</dbReference>
<evidence type="ECO:0000259" key="11">
    <source>
        <dbReference type="PROSITE" id="PS50109"/>
    </source>
</evidence>
<dbReference type="Gene3D" id="3.30.450.20">
    <property type="entry name" value="PAS domain"/>
    <property type="match status" value="1"/>
</dbReference>
<comment type="caution">
    <text evidence="12">The sequence shown here is derived from an EMBL/GenBank/DDBJ whole genome shotgun (WGS) entry which is preliminary data.</text>
</comment>
<dbReference type="RefSeq" id="WP_378258147.1">
    <property type="nucleotide sequence ID" value="NZ_JBHSJV010000001.1"/>
</dbReference>
<keyword evidence="3" id="KW-0597">Phosphoprotein</keyword>
<dbReference type="Gene3D" id="1.25.40.10">
    <property type="entry name" value="Tetratricopeptide repeat domain"/>
    <property type="match status" value="1"/>
</dbReference>
<keyword evidence="9" id="KW-0812">Transmembrane</keyword>
<comment type="catalytic activity">
    <reaction evidence="1">
        <text>ATP + protein L-histidine = ADP + protein N-phospho-L-histidine.</text>
        <dbReference type="EC" id="2.7.13.3"/>
    </reaction>
</comment>
<proteinExistence type="predicted"/>
<keyword evidence="9" id="KW-1133">Transmembrane helix</keyword>
<gene>
    <name evidence="12" type="ORF">ACFSTE_01735</name>
</gene>
<dbReference type="EC" id="2.7.13.3" evidence="2"/>
<reference evidence="13" key="1">
    <citation type="journal article" date="2019" name="Int. J. Syst. Evol. Microbiol.">
        <title>The Global Catalogue of Microorganisms (GCM) 10K type strain sequencing project: providing services to taxonomists for standard genome sequencing and annotation.</title>
        <authorList>
            <consortium name="The Broad Institute Genomics Platform"/>
            <consortium name="The Broad Institute Genome Sequencing Center for Infectious Disease"/>
            <person name="Wu L."/>
            <person name="Ma J."/>
        </authorList>
    </citation>
    <scope>NUCLEOTIDE SEQUENCE [LARGE SCALE GENOMIC DNA]</scope>
    <source>
        <strain evidence="13">KCTC 42423</strain>
    </source>
</reference>
<evidence type="ECO:0000256" key="3">
    <source>
        <dbReference type="ARBA" id="ARBA00022553"/>
    </source>
</evidence>
<dbReference type="Gene3D" id="3.30.565.10">
    <property type="entry name" value="Histidine kinase-like ATPase, C-terminal domain"/>
    <property type="match status" value="1"/>
</dbReference>
<dbReference type="InterPro" id="IPR011990">
    <property type="entry name" value="TPR-like_helical_dom_sf"/>
</dbReference>
<keyword evidence="13" id="KW-1185">Reference proteome</keyword>
<keyword evidence="5" id="KW-0547">Nucleotide-binding</keyword>
<evidence type="ECO:0000256" key="4">
    <source>
        <dbReference type="ARBA" id="ARBA00022679"/>
    </source>
</evidence>
<evidence type="ECO:0000256" key="10">
    <source>
        <dbReference type="SAM" id="SignalP"/>
    </source>
</evidence>
<keyword evidence="9" id="KW-0472">Membrane</keyword>
<keyword evidence="7" id="KW-0067">ATP-binding</keyword>
<dbReference type="PROSITE" id="PS50109">
    <property type="entry name" value="HIS_KIN"/>
    <property type="match status" value="1"/>
</dbReference>
<dbReference type="EMBL" id="JBHULX010000001">
    <property type="protein sequence ID" value="MFD2589534.1"/>
    <property type="molecule type" value="Genomic_DNA"/>
</dbReference>
<evidence type="ECO:0000313" key="12">
    <source>
        <dbReference type="EMBL" id="MFD2589534.1"/>
    </source>
</evidence>
<feature type="chain" id="PRO_5045065017" description="histidine kinase" evidence="10">
    <location>
        <begin position="24"/>
        <end position="643"/>
    </location>
</feature>
<evidence type="ECO:0000256" key="9">
    <source>
        <dbReference type="SAM" id="Phobius"/>
    </source>
</evidence>
<evidence type="ECO:0000256" key="8">
    <source>
        <dbReference type="PROSITE-ProRule" id="PRU00339"/>
    </source>
</evidence>
<name>A0ABW5N3S9_9FLAO</name>
<dbReference type="SMART" id="SM00387">
    <property type="entry name" value="HATPase_c"/>
    <property type="match status" value="1"/>
</dbReference>
<evidence type="ECO:0000256" key="1">
    <source>
        <dbReference type="ARBA" id="ARBA00000085"/>
    </source>
</evidence>
<protein>
    <recommendedName>
        <fullName evidence="2">histidine kinase</fullName>
        <ecNumber evidence="2">2.7.13.3</ecNumber>
    </recommendedName>
</protein>
<dbReference type="Pfam" id="PF13424">
    <property type="entry name" value="TPR_12"/>
    <property type="match status" value="2"/>
</dbReference>
<organism evidence="12 13">
    <name type="scientific">Aquimarina hainanensis</name>
    <dbReference type="NCBI Taxonomy" id="1578017"/>
    <lineage>
        <taxon>Bacteria</taxon>
        <taxon>Pseudomonadati</taxon>
        <taxon>Bacteroidota</taxon>
        <taxon>Flavobacteriia</taxon>
        <taxon>Flavobacteriales</taxon>
        <taxon>Flavobacteriaceae</taxon>
        <taxon>Aquimarina</taxon>
    </lineage>
</organism>
<feature type="transmembrane region" description="Helical" evidence="9">
    <location>
        <begin position="396"/>
        <end position="419"/>
    </location>
</feature>
<dbReference type="InterPro" id="IPR036890">
    <property type="entry name" value="HATPase_C_sf"/>
</dbReference>
<dbReference type="Pfam" id="PF07568">
    <property type="entry name" value="HisKA_2"/>
    <property type="match status" value="1"/>
</dbReference>
<dbReference type="Pfam" id="PF02518">
    <property type="entry name" value="HATPase_c"/>
    <property type="match status" value="1"/>
</dbReference>
<keyword evidence="8" id="KW-0802">TPR repeat</keyword>
<dbReference type="Pfam" id="PF13181">
    <property type="entry name" value="TPR_8"/>
    <property type="match status" value="1"/>
</dbReference>
<dbReference type="PANTHER" id="PTHR41523:SF8">
    <property type="entry name" value="ETHYLENE RESPONSE SENSOR PROTEIN"/>
    <property type="match status" value="1"/>
</dbReference>
<evidence type="ECO:0000256" key="6">
    <source>
        <dbReference type="ARBA" id="ARBA00022777"/>
    </source>
</evidence>
<feature type="repeat" description="TPR" evidence="8">
    <location>
        <begin position="117"/>
        <end position="150"/>
    </location>
</feature>
<dbReference type="InterPro" id="IPR011495">
    <property type="entry name" value="Sig_transdc_His_kin_sub2_dim/P"/>
</dbReference>
<feature type="domain" description="Histidine kinase" evidence="11">
    <location>
        <begin position="448"/>
        <end position="642"/>
    </location>
</feature>
<dbReference type="InterPro" id="IPR003594">
    <property type="entry name" value="HATPase_dom"/>
</dbReference>
<sequence length="643" mass="73099">MKLSLFICLFLFFFIPLTSISQADSLELQLPKASQAEKIGLYKKLTIKYSEIKLEKAFDYARQGLALVNDSISKDAGFFYLLLGKIANEQGNPQQALRYYNKTLEVAQALNYELGIAKSFQNIGVTHIRMGHYEKALKHYLDALNIYQKHNKNELVIGILNNLGTLHSCHLKNNQKAKTYFEQALDLTKNNDDHNFKSYILTNIGEMYLRQEAYEKATASFSEALSLAKKENNIQVIVNILKNLSAIHLAKEEYPPALQYAQESLEIREKAGFSLKIALEYLHHGNIYEKLGNNTTALHYYLKAQETALKIHSTPQLVKTYEALHRFFKKTKQFEKGYHYLCLYTRYKDSLFTTEKSKQLQQIQTKFDVENKQKEVQLLTNSLQIKELQNQQQQTAVTTLIIGLLASVFILSTAIFAYIHKRKISKALEEKNKKIATTLQEREILLKEVHHRVKNNLQIVASLINLQHEFGNKTPPQEVLQKVQDKIEAMVIIHENLYKKGDLSSISFKTYIERLSSYFKTSYALSEQGISITTDVVDTPINIDTLVPCGLILNEIISNSIKHAFPPTHNGAIMIKASLSDQGCTLAIKDNGIGFPKDFDPTKHKDSLGMQLIKGLSKQIKGTLSITSDKGTTYTLSFPLGLE</sequence>
<keyword evidence="4" id="KW-0808">Transferase</keyword>
<keyword evidence="6" id="KW-0418">Kinase</keyword>
<feature type="signal peptide" evidence="10">
    <location>
        <begin position="1"/>
        <end position="23"/>
    </location>
</feature>
<feature type="repeat" description="TPR" evidence="8">
    <location>
        <begin position="198"/>
        <end position="231"/>
    </location>
</feature>
<evidence type="ECO:0000256" key="5">
    <source>
        <dbReference type="ARBA" id="ARBA00022741"/>
    </source>
</evidence>
<evidence type="ECO:0000256" key="7">
    <source>
        <dbReference type="ARBA" id="ARBA00022840"/>
    </source>
</evidence>
<dbReference type="PANTHER" id="PTHR41523">
    <property type="entry name" value="TWO-COMPONENT SYSTEM SENSOR PROTEIN"/>
    <property type="match status" value="1"/>
</dbReference>
<dbReference type="Pfam" id="PF13374">
    <property type="entry name" value="TPR_10"/>
    <property type="match status" value="1"/>
</dbReference>
<dbReference type="InterPro" id="IPR019734">
    <property type="entry name" value="TPR_rpt"/>
</dbReference>